<evidence type="ECO:0000313" key="1">
    <source>
        <dbReference type="EMBL" id="BAT60707.1"/>
    </source>
</evidence>
<dbReference type="KEGG" id="vgo:GJW-30_1_03256"/>
<dbReference type="RefSeq" id="WP_096357161.1">
    <property type="nucleotide sequence ID" value="NZ_AP014946.1"/>
</dbReference>
<keyword evidence="2" id="KW-1185">Reference proteome</keyword>
<name>A0A0S3PXT1_9BRAD</name>
<dbReference type="AlphaFoldDB" id="A0A0S3PXT1"/>
<evidence type="ECO:0000313" key="2">
    <source>
        <dbReference type="Proteomes" id="UP000236884"/>
    </source>
</evidence>
<sequence>MRLRVVVASLVVALAGCATRDAHSSGSAYQVDTAEVSEAGRCKIEGWTSFGGHGDFFSAVSPACSMYFLRPIELGAQFSRSRIDGEWATTAQPKLKVNFIPGEIGKFGVGFTVIPQIDLITGELTAIAFNAPFTMRTSENTRFNVNVGWTHDRQTSKDFLTYGFGLDIRTPKNDWIFTAEVYGQLNSGVQGPEVQPRFQVGIRYRPIDPWSIDLLYGRNITGEGNNWITVATTYRFSVK</sequence>
<dbReference type="OrthoDB" id="7550459at2"/>
<dbReference type="Proteomes" id="UP000236884">
    <property type="component" value="Chromosome"/>
</dbReference>
<proteinExistence type="predicted"/>
<dbReference type="EMBL" id="AP014946">
    <property type="protein sequence ID" value="BAT60707.1"/>
    <property type="molecule type" value="Genomic_DNA"/>
</dbReference>
<dbReference type="PROSITE" id="PS51257">
    <property type="entry name" value="PROKAR_LIPOPROTEIN"/>
    <property type="match status" value="1"/>
</dbReference>
<gene>
    <name evidence="1" type="ORF">GJW-30_1_03256</name>
</gene>
<protein>
    <submittedName>
        <fullName evidence="1">Uncharacterized protein</fullName>
    </submittedName>
</protein>
<organism evidence="1 2">
    <name type="scientific">Variibacter gotjawalensis</name>
    <dbReference type="NCBI Taxonomy" id="1333996"/>
    <lineage>
        <taxon>Bacteria</taxon>
        <taxon>Pseudomonadati</taxon>
        <taxon>Pseudomonadota</taxon>
        <taxon>Alphaproteobacteria</taxon>
        <taxon>Hyphomicrobiales</taxon>
        <taxon>Nitrobacteraceae</taxon>
        <taxon>Variibacter</taxon>
    </lineage>
</organism>
<reference evidence="1 2" key="1">
    <citation type="submission" date="2015-08" db="EMBL/GenBank/DDBJ databases">
        <title>Investigation of the bacterial diversity of lava forest soil.</title>
        <authorList>
            <person name="Lee J.S."/>
        </authorList>
    </citation>
    <scope>NUCLEOTIDE SEQUENCE [LARGE SCALE GENOMIC DNA]</scope>
    <source>
        <strain evidence="1 2">GJW-30</strain>
    </source>
</reference>
<accession>A0A0S3PXT1</accession>